<feature type="domain" description="Carrier" evidence="4">
    <location>
        <begin position="381"/>
        <end position="456"/>
    </location>
</feature>
<dbReference type="EMBL" id="AP022870">
    <property type="protein sequence ID" value="BCB79269.1"/>
    <property type="molecule type" value="Genomic_DNA"/>
</dbReference>
<dbReference type="FunFam" id="1.10.1200.10:FF:000007">
    <property type="entry name" value="Probable polyketide synthase pks17"/>
    <property type="match status" value="1"/>
</dbReference>
<dbReference type="InterPro" id="IPR016039">
    <property type="entry name" value="Thiolase-like"/>
</dbReference>
<keyword evidence="7" id="KW-1185">Reference proteome</keyword>
<dbReference type="AlphaFoldDB" id="A0A6F8XZQ4"/>
<dbReference type="Pfam" id="PF22953">
    <property type="entry name" value="SpnB_Rossmann"/>
    <property type="match status" value="1"/>
</dbReference>
<dbReference type="SMART" id="SM00823">
    <property type="entry name" value="PKS_PP"/>
    <property type="match status" value="1"/>
</dbReference>
<dbReference type="Pfam" id="PF00550">
    <property type="entry name" value="PP-binding"/>
    <property type="match status" value="1"/>
</dbReference>
<keyword evidence="2" id="KW-0597">Phosphoprotein</keyword>
<dbReference type="InterPro" id="IPR013968">
    <property type="entry name" value="PKS_KR"/>
</dbReference>
<dbReference type="PROSITE" id="PS50075">
    <property type="entry name" value="CARRIER"/>
    <property type="match status" value="1"/>
</dbReference>
<sequence>MPAEGAGAVVDATHALTARVLGQLQDWLADERPAGSRLAIVTRGATTGDDVAAAAVWGLVRSAQSEHPDRFVLVDTDGTVEVERALATGEPQILVRDGTIHAARLSRASAPADSFTWDPDGLVLVTGGTGGLGADIARHLAGVRGVRRLLLVSRSGHAPDLAAELTEVGAEVTVEACDVAERVQVEALLARYRVSAVVHAAGVLDDGVVTQLTPERLGKVLRPKVDAAWHLHELTDDLQAFVLFSSAAGTFGGAGQANYAAGNAFLDALAAKRREEGKPAISLAWGPWAQGMAADNERMARSGMPPLSSEQGLALFDAVLGAETANLVPVRLDLATLRKAGEVPALLRGLIRVPVRRGQASDATRGLIARLAGLGEAERRTELVELVRGQVAAVLGHATAAQVDPGRAFQELGFDSLTAVELRNRLGGSTGLRLPATLVFDYPTVTVLAGYLHDELFDVDSAVAVPATVLPSVADDPIVIVGMACRYPGGVGSPEDLWRLVRDGADAISEFPTDRGWDLEALYNPDPEHLGTSYTREGGFLRDAGDFDPAFFGMSPREALATDSQQRLLLEVTWEAVERAGIDPVSLRGSQTGVYAGVMYNDYGALLDGGEHEGLQGQGSSGSVASGRVSYTFGFEGPAVSVDTACSSSLVALHLAAQALRAGSARSRWPVV</sequence>
<keyword evidence="3" id="KW-0808">Transferase</keyword>
<evidence type="ECO:0000259" key="4">
    <source>
        <dbReference type="PROSITE" id="PS50075"/>
    </source>
</evidence>
<dbReference type="SMART" id="SM00822">
    <property type="entry name" value="PKS_KR"/>
    <property type="match status" value="1"/>
</dbReference>
<dbReference type="PROSITE" id="PS00012">
    <property type="entry name" value="PHOSPHOPANTETHEINE"/>
    <property type="match status" value="1"/>
</dbReference>
<dbReference type="PROSITE" id="PS00606">
    <property type="entry name" value="KS3_1"/>
    <property type="match status" value="1"/>
</dbReference>
<dbReference type="SMART" id="SM00825">
    <property type="entry name" value="PKS_KS"/>
    <property type="match status" value="1"/>
</dbReference>
<gene>
    <name evidence="6" type="ORF">Pflav_056790</name>
</gene>
<dbReference type="InterPro" id="IPR050091">
    <property type="entry name" value="PKS_NRPS_Biosynth_Enz"/>
</dbReference>
<dbReference type="GO" id="GO:0004312">
    <property type="term" value="F:fatty acid synthase activity"/>
    <property type="evidence" value="ECO:0007669"/>
    <property type="project" value="TreeGrafter"/>
</dbReference>
<evidence type="ECO:0000256" key="1">
    <source>
        <dbReference type="ARBA" id="ARBA00022450"/>
    </source>
</evidence>
<organism evidence="6 7">
    <name type="scientific">Phytohabitans flavus</name>
    <dbReference type="NCBI Taxonomy" id="1076124"/>
    <lineage>
        <taxon>Bacteria</taxon>
        <taxon>Bacillati</taxon>
        <taxon>Actinomycetota</taxon>
        <taxon>Actinomycetes</taxon>
        <taxon>Micromonosporales</taxon>
        <taxon>Micromonosporaceae</taxon>
    </lineage>
</organism>
<evidence type="ECO:0000256" key="3">
    <source>
        <dbReference type="ARBA" id="ARBA00022679"/>
    </source>
</evidence>
<dbReference type="SUPFAM" id="SSF51735">
    <property type="entry name" value="NAD(P)-binding Rossmann-fold domains"/>
    <property type="match status" value="2"/>
</dbReference>
<feature type="domain" description="Ketosynthase family 3 (KS3)" evidence="5">
    <location>
        <begin position="475"/>
        <end position="672"/>
    </location>
</feature>
<dbReference type="InterPro" id="IPR014030">
    <property type="entry name" value="Ketoacyl_synth_N"/>
</dbReference>
<dbReference type="SUPFAM" id="SSF47336">
    <property type="entry name" value="ACP-like"/>
    <property type="match status" value="1"/>
</dbReference>
<dbReference type="Gene3D" id="1.10.1200.10">
    <property type="entry name" value="ACP-like"/>
    <property type="match status" value="1"/>
</dbReference>
<name>A0A6F8XZQ4_9ACTN</name>
<accession>A0A6F8XZQ4</accession>
<dbReference type="GO" id="GO:0006633">
    <property type="term" value="P:fatty acid biosynthetic process"/>
    <property type="evidence" value="ECO:0007669"/>
    <property type="project" value="InterPro"/>
</dbReference>
<dbReference type="Pfam" id="PF00109">
    <property type="entry name" value="ketoacyl-synt"/>
    <property type="match status" value="1"/>
</dbReference>
<dbReference type="InterPro" id="IPR020806">
    <property type="entry name" value="PKS_PP-bd"/>
</dbReference>
<dbReference type="Gene3D" id="3.40.50.720">
    <property type="entry name" value="NAD(P)-binding Rossmann-like Domain"/>
    <property type="match status" value="1"/>
</dbReference>
<dbReference type="InterPro" id="IPR006162">
    <property type="entry name" value="Ppantetheine_attach_site"/>
</dbReference>
<dbReference type="InterPro" id="IPR055123">
    <property type="entry name" value="SpnB-like_Rossmann"/>
</dbReference>
<evidence type="ECO:0000259" key="5">
    <source>
        <dbReference type="PROSITE" id="PS52004"/>
    </source>
</evidence>
<dbReference type="InterPro" id="IPR036291">
    <property type="entry name" value="NAD(P)-bd_dom_sf"/>
</dbReference>
<dbReference type="SMART" id="SM01294">
    <property type="entry name" value="PKS_PP_betabranch"/>
    <property type="match status" value="1"/>
</dbReference>
<reference evidence="6 7" key="1">
    <citation type="submission" date="2020-03" db="EMBL/GenBank/DDBJ databases">
        <title>Whole genome shotgun sequence of Phytohabitans flavus NBRC 107702.</title>
        <authorList>
            <person name="Komaki H."/>
            <person name="Tamura T."/>
        </authorList>
    </citation>
    <scope>NUCLEOTIDE SEQUENCE [LARGE SCALE GENOMIC DNA]</scope>
    <source>
        <strain evidence="6 7">NBRC 107702</strain>
    </source>
</reference>
<dbReference type="KEGG" id="pfla:Pflav_056790"/>
<dbReference type="GO" id="GO:0004315">
    <property type="term" value="F:3-oxoacyl-[acyl-carrier-protein] synthase activity"/>
    <property type="evidence" value="ECO:0007669"/>
    <property type="project" value="InterPro"/>
</dbReference>
<evidence type="ECO:0000313" key="6">
    <source>
        <dbReference type="EMBL" id="BCB79269.1"/>
    </source>
</evidence>
<dbReference type="PANTHER" id="PTHR43775:SF51">
    <property type="entry name" value="INACTIVE PHENOLPHTHIOCEROL SYNTHESIS POLYKETIDE SYNTHASE TYPE I PKS1-RELATED"/>
    <property type="match status" value="1"/>
</dbReference>
<dbReference type="InterPro" id="IPR018201">
    <property type="entry name" value="Ketoacyl_synth_AS"/>
</dbReference>
<reference evidence="6 7" key="2">
    <citation type="submission" date="2020-03" db="EMBL/GenBank/DDBJ databases">
        <authorList>
            <person name="Ichikawa N."/>
            <person name="Kimura A."/>
            <person name="Kitahashi Y."/>
            <person name="Uohara A."/>
        </authorList>
    </citation>
    <scope>NUCLEOTIDE SEQUENCE [LARGE SCALE GENOMIC DNA]</scope>
    <source>
        <strain evidence="6 7">NBRC 107702</strain>
    </source>
</reference>
<dbReference type="InterPro" id="IPR020841">
    <property type="entry name" value="PKS_Beta-ketoAc_synthase_dom"/>
</dbReference>
<protein>
    <submittedName>
        <fullName evidence="6">Uncharacterized protein</fullName>
    </submittedName>
</protein>
<dbReference type="Proteomes" id="UP000502508">
    <property type="component" value="Chromosome"/>
</dbReference>
<dbReference type="CDD" id="cd08956">
    <property type="entry name" value="KR_3_FAS_SDR_x"/>
    <property type="match status" value="1"/>
</dbReference>
<dbReference type="InterPro" id="IPR057326">
    <property type="entry name" value="KR_dom"/>
</dbReference>
<dbReference type="SUPFAM" id="SSF53901">
    <property type="entry name" value="Thiolase-like"/>
    <property type="match status" value="1"/>
</dbReference>
<dbReference type="Pfam" id="PF08659">
    <property type="entry name" value="KR"/>
    <property type="match status" value="1"/>
</dbReference>
<dbReference type="GO" id="GO:0031177">
    <property type="term" value="F:phosphopantetheine binding"/>
    <property type="evidence" value="ECO:0007669"/>
    <property type="project" value="InterPro"/>
</dbReference>
<dbReference type="InterPro" id="IPR036736">
    <property type="entry name" value="ACP-like_sf"/>
</dbReference>
<evidence type="ECO:0000313" key="7">
    <source>
        <dbReference type="Proteomes" id="UP000502508"/>
    </source>
</evidence>
<proteinExistence type="predicted"/>
<keyword evidence="1" id="KW-0596">Phosphopantetheine</keyword>
<dbReference type="PANTHER" id="PTHR43775">
    <property type="entry name" value="FATTY ACID SYNTHASE"/>
    <property type="match status" value="1"/>
</dbReference>
<dbReference type="PROSITE" id="PS52004">
    <property type="entry name" value="KS3_2"/>
    <property type="match status" value="1"/>
</dbReference>
<evidence type="ECO:0000256" key="2">
    <source>
        <dbReference type="ARBA" id="ARBA00022553"/>
    </source>
</evidence>
<dbReference type="Gene3D" id="3.40.47.10">
    <property type="match status" value="1"/>
</dbReference>
<dbReference type="CDD" id="cd00833">
    <property type="entry name" value="PKS"/>
    <property type="match status" value="1"/>
</dbReference>
<dbReference type="InterPro" id="IPR009081">
    <property type="entry name" value="PP-bd_ACP"/>
</dbReference>